<evidence type="ECO:0000256" key="1">
    <source>
        <dbReference type="SAM" id="MobiDB-lite"/>
    </source>
</evidence>
<feature type="region of interest" description="Disordered" evidence="1">
    <location>
        <begin position="267"/>
        <end position="294"/>
    </location>
</feature>
<protein>
    <submittedName>
        <fullName evidence="2">Uncharacterized protein</fullName>
    </submittedName>
</protein>
<comment type="caution">
    <text evidence="2">The sequence shown here is derived from an EMBL/GenBank/DDBJ whole genome shotgun (WGS) entry which is preliminary data.</text>
</comment>
<reference evidence="2 3" key="1">
    <citation type="submission" date="2023-09" db="EMBL/GenBank/DDBJ databases">
        <title>Pangenome analysis of Batrachochytrium dendrobatidis and related Chytrids.</title>
        <authorList>
            <person name="Yacoub M.N."/>
            <person name="Stajich J.E."/>
            <person name="James T.Y."/>
        </authorList>
    </citation>
    <scope>NUCLEOTIDE SEQUENCE [LARGE SCALE GENOMIC DNA]</scope>
    <source>
        <strain evidence="2 3">JEL0888</strain>
    </source>
</reference>
<dbReference type="Proteomes" id="UP001527925">
    <property type="component" value="Unassembled WGS sequence"/>
</dbReference>
<organism evidence="2 3">
    <name type="scientific">Polyrhizophydium stewartii</name>
    <dbReference type="NCBI Taxonomy" id="2732419"/>
    <lineage>
        <taxon>Eukaryota</taxon>
        <taxon>Fungi</taxon>
        <taxon>Fungi incertae sedis</taxon>
        <taxon>Chytridiomycota</taxon>
        <taxon>Chytridiomycota incertae sedis</taxon>
        <taxon>Chytridiomycetes</taxon>
        <taxon>Rhizophydiales</taxon>
        <taxon>Rhizophydiales incertae sedis</taxon>
        <taxon>Polyrhizophydium</taxon>
    </lineage>
</organism>
<evidence type="ECO:0000313" key="2">
    <source>
        <dbReference type="EMBL" id="KAL2919298.1"/>
    </source>
</evidence>
<keyword evidence="3" id="KW-1185">Reference proteome</keyword>
<evidence type="ECO:0000313" key="3">
    <source>
        <dbReference type="Proteomes" id="UP001527925"/>
    </source>
</evidence>
<proteinExistence type="predicted"/>
<sequence length="411" mass="43981">MAPPEPLFLPPIQQAGGAMRTAAAPMGPYGMSPPMMTMQQQQQSLGAYPDRRAFGAVPRSEFGDHHRFAAAGSASGPMHLLQHGQPMHPQHQMHLQQQQQQQMQQQRMFPPIQQQDYGFSGRAGGGGGGGHSRQPTLRPMDYADELGEVGISGGGGGGGGGTYRAAMGGAGGIGYAGGVDMFGATHFATSPGMGAPGGGGGVALAPLHSRHASMPMHMPLRSTPAVHAAAAAAAAAAQQHQFAPASPSHPHDAFPPTIVSRASIASRESEALRRHQRRLSTPTERRPSMSTSERYRVNQPLSVAALGLEFEPYTYRDYRVLKSRDSHMRLPQGLGRNEDDEWRAQFEKRARMAEYAEQVRAHEAIARQESRLHEPRSRSNSVRTRRAVEPVVYPGDPVYADAAAAGCVGGK</sequence>
<dbReference type="EMBL" id="JADGIZ020000003">
    <property type="protein sequence ID" value="KAL2919298.1"/>
    <property type="molecule type" value="Genomic_DNA"/>
</dbReference>
<name>A0ABR4NIF0_9FUNG</name>
<gene>
    <name evidence="2" type="ORF">HK105_200941</name>
</gene>
<accession>A0ABR4NIF0</accession>